<evidence type="ECO:0000313" key="3">
    <source>
        <dbReference type="Proteomes" id="UP001528672"/>
    </source>
</evidence>
<dbReference type="InterPro" id="IPR000120">
    <property type="entry name" value="Amidase"/>
</dbReference>
<dbReference type="PANTHER" id="PTHR11895:SF151">
    <property type="entry name" value="GLUTAMYL-TRNA(GLN) AMIDOTRANSFERASE SUBUNIT A"/>
    <property type="match status" value="1"/>
</dbReference>
<organism evidence="2 3">
    <name type="scientific">Curvibacter microcysteis</name>
    <dbReference type="NCBI Taxonomy" id="3026419"/>
    <lineage>
        <taxon>Bacteria</taxon>
        <taxon>Pseudomonadati</taxon>
        <taxon>Pseudomonadota</taxon>
        <taxon>Betaproteobacteria</taxon>
        <taxon>Burkholderiales</taxon>
        <taxon>Comamonadaceae</taxon>
        <taxon>Curvibacter</taxon>
    </lineage>
</organism>
<dbReference type="EMBL" id="JAQSIO010000001">
    <property type="protein sequence ID" value="MDD0813689.1"/>
    <property type="molecule type" value="Genomic_DNA"/>
</dbReference>
<evidence type="ECO:0000259" key="1">
    <source>
        <dbReference type="Pfam" id="PF01425"/>
    </source>
</evidence>
<gene>
    <name evidence="2" type="ORF">PSQ39_03520</name>
</gene>
<dbReference type="InterPro" id="IPR020556">
    <property type="entry name" value="Amidase_CS"/>
</dbReference>
<dbReference type="InterPro" id="IPR036928">
    <property type="entry name" value="AS_sf"/>
</dbReference>
<feature type="domain" description="Amidase" evidence="1">
    <location>
        <begin position="17"/>
        <end position="359"/>
    </location>
</feature>
<protein>
    <submittedName>
        <fullName evidence="2">Amidase</fullName>
    </submittedName>
</protein>
<dbReference type="RefSeq" id="WP_273925206.1">
    <property type="nucleotide sequence ID" value="NZ_JAQSIO010000001.1"/>
</dbReference>
<comment type="caution">
    <text evidence="2">The sequence shown here is derived from an EMBL/GenBank/DDBJ whole genome shotgun (WGS) entry which is preliminary data.</text>
</comment>
<dbReference type="Gene3D" id="3.90.1300.10">
    <property type="entry name" value="Amidase signature (AS) domain"/>
    <property type="match status" value="1"/>
</dbReference>
<proteinExistence type="predicted"/>
<sequence>MNIVSQPLSLGADGPAVMVKDTLDVAGYATRAGSRALADAAPATRHAEVVQRLLAAGWHLRGKTHLHELAFGTTGINPWAGTPLNSGWPDRVPGGSSSGSAAAVAAGLVGVALGTDTGGSIRVPAACCGVFGLKPTFGRVSREGVLPRHSTLDCVGPLAASMPELVAAMQVIAPDFGALPALPERLRIGVLDVPAQPGTWQAVHQALQASGETLLLVHLRRFAEAYHAGLSVINVETWSACQALVETGLVAPDVAARLRHASRTDDIAIKAAAAVRRLFAADVDQALADCDVLALPTLPEPPPRLSQAADTGASVGMTALVRPFNLSGHPAISLPLCNAQGLPVGLQLVALRGDDERLCAIAQRLSERLHLTAITNGVPHADFEPATH</sequence>
<reference evidence="2 3" key="1">
    <citation type="submission" date="2023-02" db="EMBL/GenBank/DDBJ databases">
        <title>Bacterial whole genome sequence for Curvibacter sp. HBC28.</title>
        <authorList>
            <person name="Le V."/>
            <person name="Ko S.-R."/>
            <person name="Ahn C.-Y."/>
            <person name="Oh H.-M."/>
        </authorList>
    </citation>
    <scope>NUCLEOTIDE SEQUENCE [LARGE SCALE GENOMIC DNA]</scope>
    <source>
        <strain evidence="2 3">HBC28</strain>
    </source>
</reference>
<dbReference type="PROSITE" id="PS00571">
    <property type="entry name" value="AMIDASES"/>
    <property type="match status" value="1"/>
</dbReference>
<dbReference type="SUPFAM" id="SSF75304">
    <property type="entry name" value="Amidase signature (AS) enzymes"/>
    <property type="match status" value="1"/>
</dbReference>
<accession>A0ABT5MCS7</accession>
<dbReference type="Pfam" id="PF01425">
    <property type="entry name" value="Amidase"/>
    <property type="match status" value="1"/>
</dbReference>
<dbReference type="PANTHER" id="PTHR11895">
    <property type="entry name" value="TRANSAMIDASE"/>
    <property type="match status" value="1"/>
</dbReference>
<keyword evidence="3" id="KW-1185">Reference proteome</keyword>
<evidence type="ECO:0000313" key="2">
    <source>
        <dbReference type="EMBL" id="MDD0813689.1"/>
    </source>
</evidence>
<dbReference type="InterPro" id="IPR023631">
    <property type="entry name" value="Amidase_dom"/>
</dbReference>
<dbReference type="Proteomes" id="UP001528672">
    <property type="component" value="Unassembled WGS sequence"/>
</dbReference>
<name>A0ABT5MCS7_9BURK</name>